<organism evidence="5 6">
    <name type="scientific">Pilimelia columellifera subsp. columellifera</name>
    <dbReference type="NCBI Taxonomy" id="706583"/>
    <lineage>
        <taxon>Bacteria</taxon>
        <taxon>Bacillati</taxon>
        <taxon>Actinomycetota</taxon>
        <taxon>Actinomycetes</taxon>
        <taxon>Micromonosporales</taxon>
        <taxon>Micromonosporaceae</taxon>
        <taxon>Pilimelia</taxon>
    </lineage>
</organism>
<feature type="domain" description="Bacterial CdiA-CT RNAse A" evidence="4">
    <location>
        <begin position="1138"/>
        <end position="1248"/>
    </location>
</feature>
<dbReference type="Pfam" id="PF18431">
    <property type="entry name" value="RNAse_A_bac"/>
    <property type="match status" value="1"/>
</dbReference>
<evidence type="ECO:0000256" key="1">
    <source>
        <dbReference type="SAM" id="Coils"/>
    </source>
</evidence>
<feature type="compositionally biased region" description="Basic and acidic residues" evidence="2">
    <location>
        <begin position="853"/>
        <end position="867"/>
    </location>
</feature>
<proteinExistence type="predicted"/>
<dbReference type="EMBL" id="BAAARY010000002">
    <property type="protein sequence ID" value="GAA2514512.1"/>
    <property type="molecule type" value="Genomic_DNA"/>
</dbReference>
<keyword evidence="1" id="KW-0175">Coiled coil</keyword>
<dbReference type="PANTHER" id="PTHR13284">
    <property type="entry name" value="GH01354P"/>
    <property type="match status" value="1"/>
</dbReference>
<feature type="region of interest" description="Disordered" evidence="2">
    <location>
        <begin position="853"/>
        <end position="876"/>
    </location>
</feature>
<keyword evidence="3" id="KW-0732">Signal</keyword>
<comment type="caution">
    <text evidence="5">The sequence shown here is derived from an EMBL/GenBank/DDBJ whole genome shotgun (WGS) entry which is preliminary data.</text>
</comment>
<feature type="region of interest" description="Disordered" evidence="2">
    <location>
        <begin position="44"/>
        <end position="64"/>
    </location>
</feature>
<dbReference type="RefSeq" id="WP_344168454.1">
    <property type="nucleotide sequence ID" value="NZ_BAAARY010000002.1"/>
</dbReference>
<evidence type="ECO:0000256" key="2">
    <source>
        <dbReference type="SAM" id="MobiDB-lite"/>
    </source>
</evidence>
<reference evidence="6" key="1">
    <citation type="journal article" date="2019" name="Int. J. Syst. Evol. Microbiol.">
        <title>The Global Catalogue of Microorganisms (GCM) 10K type strain sequencing project: providing services to taxonomists for standard genome sequencing and annotation.</title>
        <authorList>
            <consortium name="The Broad Institute Genomics Platform"/>
            <consortium name="The Broad Institute Genome Sequencing Center for Infectious Disease"/>
            <person name="Wu L."/>
            <person name="Ma J."/>
        </authorList>
    </citation>
    <scope>NUCLEOTIDE SEQUENCE [LARGE SCALE GENOMIC DNA]</scope>
    <source>
        <strain evidence="6">JCM 3367</strain>
    </source>
</reference>
<feature type="coiled-coil region" evidence="1">
    <location>
        <begin position="787"/>
        <end position="814"/>
    </location>
</feature>
<dbReference type="InterPro" id="IPR041436">
    <property type="entry name" value="RNAse_A_bac"/>
</dbReference>
<feature type="chain" id="PRO_5047519229" description="Bacterial CdiA-CT RNAse A domain-containing protein" evidence="3">
    <location>
        <begin position="27"/>
        <end position="1250"/>
    </location>
</feature>
<dbReference type="CDD" id="cd20684">
    <property type="entry name" value="CdiA-CT_Yk_RNaseA-like"/>
    <property type="match status" value="1"/>
</dbReference>
<feature type="signal peptide" evidence="3">
    <location>
        <begin position="1"/>
        <end position="26"/>
    </location>
</feature>
<evidence type="ECO:0000259" key="4">
    <source>
        <dbReference type="Pfam" id="PF18431"/>
    </source>
</evidence>
<protein>
    <recommendedName>
        <fullName evidence="4">Bacterial CdiA-CT RNAse A domain-containing protein</fullName>
    </recommendedName>
</protein>
<dbReference type="Proteomes" id="UP001499978">
    <property type="component" value="Unassembled WGS sequence"/>
</dbReference>
<feature type="coiled-coil region" evidence="1">
    <location>
        <begin position="418"/>
        <end position="469"/>
    </location>
</feature>
<evidence type="ECO:0000313" key="5">
    <source>
        <dbReference type="EMBL" id="GAA2514512.1"/>
    </source>
</evidence>
<feature type="compositionally biased region" description="Basic and acidic residues" evidence="2">
    <location>
        <begin position="520"/>
        <end position="561"/>
    </location>
</feature>
<feature type="compositionally biased region" description="Basic and acidic residues" evidence="2">
    <location>
        <begin position="957"/>
        <end position="973"/>
    </location>
</feature>
<sequence>MNARSWFVGVLTAVVLAPLAPVVAHAAPKADGGSPTLAQQALASLREQEQQRPRWQGRANGDNTPQAVARRTVMNIAETTEDPEIREAAEAALAGGHPAIMEFISSGHAAAEKAAKARKSKADHDNIAAIGKLGVGGPWFNAEVERVLKGTPEDRVAFLSYGSKLAAAVDERERGWSAARAAQLRSRVQALTTAGGVNVAKAANNALAKGDAAILEFFTSDAYIKAAKADTDAYEAKLKADEAALAATQELIELARRAGEAAEARTQIIKANGEAVLQLQTAANAMNLAADHARQGERVITGPSTVAQKSQELGKLKPLIANQVDAAHSAAVLAESAARTAGTHADRLVKIDMPYGAQWRNLAESMSQAAAAASGATQTAAHTIDATIAANKATGHADQAEAHKAKAEKFLLQAQKHAKAAEALARAAKIEADAAENAADRAHDARLLAEKAEAEAEAAADRAHQKRLLAEQERDNAARWRGVAESERAKAAGAYQTAQRNATIASGARAEAVRLAGDATRARERAEGVEERASEVRDRAEEHEAASARARDNAVRAERAKRAADARKAAIEAAARQAETQADRDEALALLPQANQAAGDATAAASGARGAANTATGAAAGARAAATEAQRAAGRAWHAAGQAQAAAGRADAAASAAEREAQVAHAAALRADAAAATATHQEIEARDRAANAQRLAEQARNEAIQALWAAQRVRAEADAAARESVSASEQAENAVRSAGAARQAASALAQPASTAIVLAAPFLGEDLAADFATQVAKLALSIGAEQATQAENRANEANAAAARASQAAEEAADLVRPAFQAAADAAKSAAVAAKEAARARKAAARAAKEGALAREAAARAHQHDQRAQQEASAARAAANQAASDAAIAGQAASAAQGYADRANAAANRAELDAAAAQKAATAAEKEAKRAQDSAARTQKSVDAVVKYAEKAQANADEAEKAAERAEDAEREAAAKNIDAPPVQLSAAEEAELRDVLGEEAYQAYLAARNLSLNGIKQYFEDNWKTILAGIVGWDDIKDCFVKGDFVACLWTVASILPIGKGLKLLKTLGELIPGLIKHYDKIKDAKKALDDVVDRFRGVKGCKKKPRALVAAARSDDPADICGIPGGGLNAHEGVGGGHVLAKHSGKSDDWLRDRLAKEKKKPMVSTFTDQASAEKAITLALQQQRKKLAAFLNKPAQQTTRITATGISGYGRVLERGASQTRPGSTVIVEIARDPNFPGSYRINTAYLS</sequence>
<name>A0ABP6ACT7_9ACTN</name>
<feature type="region of interest" description="Disordered" evidence="2">
    <location>
        <begin position="519"/>
        <end position="561"/>
    </location>
</feature>
<gene>
    <name evidence="5" type="ORF">GCM10010201_08290</name>
</gene>
<feature type="region of interest" description="Disordered" evidence="2">
    <location>
        <begin position="955"/>
        <end position="975"/>
    </location>
</feature>
<evidence type="ECO:0000313" key="6">
    <source>
        <dbReference type="Proteomes" id="UP001499978"/>
    </source>
</evidence>
<keyword evidence="6" id="KW-1185">Reference proteome</keyword>
<evidence type="ECO:0000256" key="3">
    <source>
        <dbReference type="SAM" id="SignalP"/>
    </source>
</evidence>
<dbReference type="PANTHER" id="PTHR13284:SF4">
    <property type="entry name" value="C2H2-TYPE DOMAIN-CONTAINING PROTEIN"/>
    <property type="match status" value="1"/>
</dbReference>
<dbReference type="InterPro" id="IPR040051">
    <property type="entry name" value="SECISBP2"/>
</dbReference>
<accession>A0ABP6ACT7</accession>
<feature type="coiled-coil region" evidence="1">
    <location>
        <begin position="666"/>
        <end position="702"/>
    </location>
</feature>